<dbReference type="InterPro" id="IPR017734">
    <property type="entry name" value="T6SS_SciN"/>
</dbReference>
<proteinExistence type="predicted"/>
<dbReference type="Pfam" id="PF12790">
    <property type="entry name" value="T6SS-SciN"/>
    <property type="match status" value="1"/>
</dbReference>
<evidence type="ECO:0008006" key="2">
    <source>
        <dbReference type="Google" id="ProtNLM"/>
    </source>
</evidence>
<reference evidence="1" key="1">
    <citation type="journal article" date="2015" name="Nature">
        <title>Complex archaea that bridge the gap between prokaryotes and eukaryotes.</title>
        <authorList>
            <person name="Spang A."/>
            <person name="Saw J.H."/>
            <person name="Jorgensen S.L."/>
            <person name="Zaremba-Niedzwiedzka K."/>
            <person name="Martijn J."/>
            <person name="Lind A.E."/>
            <person name="van Eijk R."/>
            <person name="Schleper C."/>
            <person name="Guy L."/>
            <person name="Ettema T.J."/>
        </authorList>
    </citation>
    <scope>NUCLEOTIDE SEQUENCE</scope>
</reference>
<name>A0A0F9VG89_9ZZZZ</name>
<evidence type="ECO:0000313" key="1">
    <source>
        <dbReference type="EMBL" id="KKO04166.1"/>
    </source>
</evidence>
<sequence>MFLSFINRCLLGSLCALVISGCSSLSPYSDMTKVDLTLQGSERLNPDINDRPSPIVLQLIELKNPVAFEHADFFSLYQRPREVLAPDLVAMEELELRPGEERSYKLSASPESRYLAVLAAYRDLPKAQWRIVVPLHSEERNPVALLLDEHGISALDSSKDED</sequence>
<comment type="caution">
    <text evidence="1">The sequence shown here is derived from an EMBL/GenBank/DDBJ whole genome shotgun (WGS) entry which is preliminary data.</text>
</comment>
<protein>
    <recommendedName>
        <fullName evidence="2">Type VI secretion system lipoprotein TssJ</fullName>
    </recommendedName>
</protein>
<dbReference type="EMBL" id="LAZR01000024">
    <property type="protein sequence ID" value="KKO04166.1"/>
    <property type="molecule type" value="Genomic_DNA"/>
</dbReference>
<organism evidence="1">
    <name type="scientific">marine sediment metagenome</name>
    <dbReference type="NCBI Taxonomy" id="412755"/>
    <lineage>
        <taxon>unclassified sequences</taxon>
        <taxon>metagenomes</taxon>
        <taxon>ecological metagenomes</taxon>
    </lineage>
</organism>
<dbReference type="PANTHER" id="PTHR37625:SF4">
    <property type="entry name" value="OUTER MEMBRANE LIPOPROTEIN"/>
    <property type="match status" value="1"/>
</dbReference>
<dbReference type="AlphaFoldDB" id="A0A0F9VG89"/>
<dbReference type="InterPro" id="IPR038706">
    <property type="entry name" value="Type_VI_SciN-like_sf"/>
</dbReference>
<dbReference type="NCBIfam" id="TIGR03352">
    <property type="entry name" value="VI_chp_3"/>
    <property type="match status" value="1"/>
</dbReference>
<gene>
    <name evidence="1" type="ORF">LCGC14_0090660</name>
</gene>
<accession>A0A0F9VG89</accession>
<dbReference type="PANTHER" id="PTHR37625">
    <property type="entry name" value="OUTER MEMBRANE LIPOPROTEIN-RELATED"/>
    <property type="match status" value="1"/>
</dbReference>
<dbReference type="Gene3D" id="2.60.40.4150">
    <property type="entry name" value="Type VI secretion system, lipoprotein SciN"/>
    <property type="match status" value="1"/>
</dbReference>